<gene>
    <name evidence="1" type="ORF">BVG79_00448</name>
</gene>
<dbReference type="KEGG" id="kro:BVG79_00448"/>
<sequence>MPAALAATIARFDGNAWEGKDPDHRGKPPMTAAMVAFAAVIGLE</sequence>
<dbReference type="Proteomes" id="UP000242447">
    <property type="component" value="Chromosome"/>
</dbReference>
<keyword evidence="2" id="KW-1185">Reference proteome</keyword>
<protein>
    <submittedName>
        <fullName evidence="1">Uncharacterized protein</fullName>
    </submittedName>
</protein>
<organism evidence="1 2">
    <name type="scientific">Ketogulonicigenium robustum</name>
    <dbReference type="NCBI Taxonomy" id="92947"/>
    <lineage>
        <taxon>Bacteria</taxon>
        <taxon>Pseudomonadati</taxon>
        <taxon>Pseudomonadota</taxon>
        <taxon>Alphaproteobacteria</taxon>
        <taxon>Rhodobacterales</taxon>
        <taxon>Roseobacteraceae</taxon>
        <taxon>Ketogulonicigenium</taxon>
    </lineage>
</organism>
<name>A0A1W6NX35_9RHOB</name>
<dbReference type="AlphaFoldDB" id="A0A1W6NX35"/>
<evidence type="ECO:0000313" key="1">
    <source>
        <dbReference type="EMBL" id="ARO13802.1"/>
    </source>
</evidence>
<reference evidence="1 2" key="1">
    <citation type="submission" date="2017-02" db="EMBL/GenBank/DDBJ databases">
        <title>Ketogulonicigenium robustum SPU B003 Genome sequencing and assembly.</title>
        <authorList>
            <person name="Li Y."/>
            <person name="Liu L."/>
            <person name="Wang C."/>
            <person name="Zhang M."/>
            <person name="Zhang T."/>
            <person name="Zhang Y."/>
        </authorList>
    </citation>
    <scope>NUCLEOTIDE SEQUENCE [LARGE SCALE GENOMIC DNA]</scope>
    <source>
        <strain evidence="1 2">SPU_B003</strain>
    </source>
</reference>
<dbReference type="RefSeq" id="WP_257789407.1">
    <property type="nucleotide sequence ID" value="NZ_CP019937.1"/>
</dbReference>
<evidence type="ECO:0000313" key="2">
    <source>
        <dbReference type="Proteomes" id="UP000242447"/>
    </source>
</evidence>
<proteinExistence type="predicted"/>
<dbReference type="EMBL" id="CP019937">
    <property type="protein sequence ID" value="ARO13802.1"/>
    <property type="molecule type" value="Genomic_DNA"/>
</dbReference>
<accession>A0A1W6NX35</accession>